<feature type="region of interest" description="Disordered" evidence="13">
    <location>
        <begin position="278"/>
        <end position="303"/>
    </location>
</feature>
<organism evidence="15 16">
    <name type="scientific">Vombatus ursinus</name>
    <name type="common">Common wombat</name>
    <dbReference type="NCBI Taxonomy" id="29139"/>
    <lineage>
        <taxon>Eukaryota</taxon>
        <taxon>Metazoa</taxon>
        <taxon>Chordata</taxon>
        <taxon>Craniata</taxon>
        <taxon>Vertebrata</taxon>
        <taxon>Euteleostomi</taxon>
        <taxon>Mammalia</taxon>
        <taxon>Metatheria</taxon>
        <taxon>Diprotodontia</taxon>
        <taxon>Vombatidae</taxon>
        <taxon>Vombatus</taxon>
    </lineage>
</organism>
<dbReference type="STRING" id="29139.ENSVURP00010008473"/>
<name>A0A4X2K9A0_VOMUR</name>
<feature type="domain" description="C2H2-type" evidence="14">
    <location>
        <begin position="461"/>
        <end position="490"/>
    </location>
</feature>
<dbReference type="Pfam" id="PF23561">
    <property type="entry name" value="zf-C2H2_15"/>
    <property type="match status" value="1"/>
</dbReference>
<dbReference type="GO" id="GO:0001649">
    <property type="term" value="P:osteoblast differentiation"/>
    <property type="evidence" value="ECO:0007669"/>
    <property type="project" value="Ensembl"/>
</dbReference>
<gene>
    <name evidence="15" type="primary">GLIS1</name>
</gene>
<feature type="domain" description="C2H2-type" evidence="14">
    <location>
        <begin position="334"/>
        <end position="364"/>
    </location>
</feature>
<evidence type="ECO:0000256" key="4">
    <source>
        <dbReference type="ARBA" id="ARBA00022723"/>
    </source>
</evidence>
<dbReference type="Ensembl" id="ENSVURT00010009615.1">
    <property type="protein sequence ID" value="ENSVURP00010008473.1"/>
    <property type="gene ID" value="ENSVURG00010006574.1"/>
</dbReference>
<keyword evidence="16" id="KW-1185">Reference proteome</keyword>
<dbReference type="Pfam" id="PF00096">
    <property type="entry name" value="zf-C2H2"/>
    <property type="match status" value="3"/>
</dbReference>
<feature type="compositionally biased region" description="Pro residues" evidence="13">
    <location>
        <begin position="212"/>
        <end position="221"/>
    </location>
</feature>
<feature type="domain" description="C2H2-type" evidence="14">
    <location>
        <begin position="368"/>
        <end position="400"/>
    </location>
</feature>
<dbReference type="PANTHER" id="PTHR45718">
    <property type="entry name" value="TRANSCRIPTIONAL ACTIVATOR CUBITUS INTERRUPTUS"/>
    <property type="match status" value="1"/>
</dbReference>
<feature type="compositionally biased region" description="Pro residues" evidence="13">
    <location>
        <begin position="615"/>
        <end position="650"/>
    </location>
</feature>
<evidence type="ECO:0000256" key="2">
    <source>
        <dbReference type="ARBA" id="ARBA00010831"/>
    </source>
</evidence>
<dbReference type="PROSITE" id="PS00028">
    <property type="entry name" value="ZINC_FINGER_C2H2_1"/>
    <property type="match status" value="4"/>
</dbReference>
<dbReference type="GeneTree" id="ENSGT00940000159218"/>
<evidence type="ECO:0000256" key="6">
    <source>
        <dbReference type="ARBA" id="ARBA00022771"/>
    </source>
</evidence>
<dbReference type="Gene3D" id="3.30.160.60">
    <property type="entry name" value="Classic Zinc Finger"/>
    <property type="match status" value="5"/>
</dbReference>
<reference evidence="15" key="3">
    <citation type="submission" date="2025-09" db="UniProtKB">
        <authorList>
            <consortium name="Ensembl"/>
        </authorList>
    </citation>
    <scope>IDENTIFICATION</scope>
</reference>
<proteinExistence type="inferred from homology"/>
<dbReference type="SUPFAM" id="SSF57667">
    <property type="entry name" value="beta-beta-alpha zinc fingers"/>
    <property type="match status" value="3"/>
</dbReference>
<feature type="region of interest" description="Disordered" evidence="13">
    <location>
        <begin position="613"/>
        <end position="653"/>
    </location>
</feature>
<keyword evidence="3" id="KW-0678">Repressor</keyword>
<feature type="domain" description="C2H2-type" evidence="14">
    <location>
        <begin position="401"/>
        <end position="430"/>
    </location>
</feature>
<dbReference type="FunFam" id="3.30.160.60:FF:000453">
    <property type="entry name" value="GLIS family zinc finger 3"/>
    <property type="match status" value="1"/>
</dbReference>
<evidence type="ECO:0000256" key="11">
    <source>
        <dbReference type="ARBA" id="ARBA00023242"/>
    </source>
</evidence>
<keyword evidence="6 12" id="KW-0863">Zinc-finger</keyword>
<keyword evidence="11" id="KW-0539">Nucleus</keyword>
<dbReference type="FunFam" id="3.30.160.60:FF:000031">
    <property type="entry name" value="GLI family zinc finger 3"/>
    <property type="match status" value="1"/>
</dbReference>
<dbReference type="AlphaFoldDB" id="A0A4X2K9A0"/>
<evidence type="ECO:0000256" key="8">
    <source>
        <dbReference type="ARBA" id="ARBA00023015"/>
    </source>
</evidence>
<evidence type="ECO:0000256" key="3">
    <source>
        <dbReference type="ARBA" id="ARBA00022491"/>
    </source>
</evidence>
<dbReference type="SMART" id="SM00355">
    <property type="entry name" value="ZnF_C2H2"/>
    <property type="match status" value="5"/>
</dbReference>
<dbReference type="PANTHER" id="PTHR45718:SF3">
    <property type="entry name" value="ZINC FINGER PROTEIN GLIS1"/>
    <property type="match status" value="1"/>
</dbReference>
<evidence type="ECO:0000256" key="12">
    <source>
        <dbReference type="PROSITE-ProRule" id="PRU00042"/>
    </source>
</evidence>
<keyword evidence="7" id="KW-0862">Zinc</keyword>
<accession>A0A4X2K9A0</accession>
<evidence type="ECO:0000256" key="10">
    <source>
        <dbReference type="ARBA" id="ARBA00023163"/>
    </source>
</evidence>
<dbReference type="FunFam" id="3.30.160.60:FF:000048">
    <property type="entry name" value="GLI family zinc finger 3"/>
    <property type="match status" value="1"/>
</dbReference>
<keyword evidence="5" id="KW-0677">Repeat</keyword>
<dbReference type="OMA" id="ECPSDYK"/>
<evidence type="ECO:0000256" key="9">
    <source>
        <dbReference type="ARBA" id="ARBA00023125"/>
    </source>
</evidence>
<reference evidence="15" key="2">
    <citation type="submission" date="2025-08" db="UniProtKB">
        <authorList>
            <consortium name="Ensembl"/>
        </authorList>
    </citation>
    <scope>IDENTIFICATION</scope>
</reference>
<dbReference type="InterPro" id="IPR056436">
    <property type="entry name" value="Znf-C2H2_ZIC1-5/GLI1-3-like"/>
</dbReference>
<dbReference type="FunFam" id="3.30.160.60:FF:000036">
    <property type="entry name" value="GLI family zinc finger 3"/>
    <property type="match status" value="1"/>
</dbReference>
<feature type="compositionally biased region" description="Pro residues" evidence="13">
    <location>
        <begin position="280"/>
        <end position="303"/>
    </location>
</feature>
<sequence>MGTYQHCLVKAYYYCSFLEDFVRPFRASSMGFLFGPLLPHLVPEGPLWPLKHLSPLSLFLLVNGGYSHCHLTPEKSLLGIEMTDSTVPVCRQSLFIHAANPGPRDHPMPCERRLHVGQANLTHSDNRCPRFQDPLCMNGGSHPPQQIKQECVSDYKAGSDLSAPRRFAEACPPGLHADLDLMSSSPFTNPSPSYLLTSEHPALGPTSLGSGAPPPPPPPVRFPAGARKRCCFSILPPPSSSSTSSSSPLSVEGLDITTIIRTPQASLVTCVSGLRHGPVAMPPNPPPQHGAPKPPRPPPSHPCSLPSPPACLVGFLKQEPGLDGEELELGGGRQVCRWIDCDAAYDQQEELVRHIEKTHIDQRKGEDFTCFWAGCVRRYKPFNARYKLLIHMRVHSGEKPNKCMFEGCNKAFSRLENLKIHLRSHTGEKPYLCQHPGCQKAFSNSSDRAKHQRTHLDTKPYACQIPGCSKRYTDPSSLRKHVKAHSAKEQQVRKKLHVCAEVEPDVLNECLGIPQVHPPSQHVLDGKCGRPVGHELLPGMFPGSGASQNGLTSGILPPPQDGPSRHHPLDSSAMASSQHHLSPLPAAESTREGLTPSILTPLKALLPPAVLQKHPLPPAQTHPPGGQPFPPLSSKPYPPFQNPAAAPPLTPQGYQGSFHSIQNCFHYGDCYRAVEPAGGSGGGDGLAGEPHGFNPLRANGYHTLSAPLPAQGYDTLPDGPCGPQEAGTTSPEENGFFPNGSFDPCLNSLPSIYTDT</sequence>
<dbReference type="GO" id="GO:0000978">
    <property type="term" value="F:RNA polymerase II cis-regulatory region sequence-specific DNA binding"/>
    <property type="evidence" value="ECO:0007669"/>
    <property type="project" value="TreeGrafter"/>
</dbReference>
<feature type="region of interest" description="Disordered" evidence="13">
    <location>
        <begin position="535"/>
        <end position="593"/>
    </location>
</feature>
<dbReference type="PROSITE" id="PS50157">
    <property type="entry name" value="ZINC_FINGER_C2H2_2"/>
    <property type="match status" value="5"/>
</dbReference>
<evidence type="ECO:0000313" key="16">
    <source>
        <dbReference type="Proteomes" id="UP000314987"/>
    </source>
</evidence>
<comment type="subcellular location">
    <subcellularLocation>
        <location evidence="1">Nucleus</location>
    </subcellularLocation>
</comment>
<keyword evidence="10" id="KW-0804">Transcription</keyword>
<evidence type="ECO:0000259" key="14">
    <source>
        <dbReference type="PROSITE" id="PS50157"/>
    </source>
</evidence>
<dbReference type="InterPro" id="IPR043359">
    <property type="entry name" value="GLI-like"/>
</dbReference>
<keyword evidence="4" id="KW-0479">Metal-binding</keyword>
<dbReference type="FunFam" id="3.30.160.60:FF:000019">
    <property type="entry name" value="GLI family zinc finger 3"/>
    <property type="match status" value="1"/>
</dbReference>
<feature type="region of interest" description="Disordered" evidence="13">
    <location>
        <begin position="190"/>
        <end position="222"/>
    </location>
</feature>
<reference evidence="16" key="1">
    <citation type="submission" date="2018-12" db="EMBL/GenBank/DDBJ databases">
        <authorList>
            <person name="Yazar S."/>
        </authorList>
    </citation>
    <scope>NUCLEOTIDE SEQUENCE [LARGE SCALE GENOMIC DNA]</scope>
</reference>
<dbReference type="GO" id="GO:0001227">
    <property type="term" value="F:DNA-binding transcription repressor activity, RNA polymerase II-specific"/>
    <property type="evidence" value="ECO:0007669"/>
    <property type="project" value="Ensembl"/>
</dbReference>
<evidence type="ECO:0000256" key="5">
    <source>
        <dbReference type="ARBA" id="ARBA00022737"/>
    </source>
</evidence>
<evidence type="ECO:0000256" key="13">
    <source>
        <dbReference type="SAM" id="MobiDB-lite"/>
    </source>
</evidence>
<dbReference type="Proteomes" id="UP000314987">
    <property type="component" value="Unassembled WGS sequence"/>
</dbReference>
<dbReference type="GO" id="GO:0045444">
    <property type="term" value="P:fat cell differentiation"/>
    <property type="evidence" value="ECO:0007669"/>
    <property type="project" value="Ensembl"/>
</dbReference>
<feature type="region of interest" description="Disordered" evidence="13">
    <location>
        <begin position="705"/>
        <end position="756"/>
    </location>
</feature>
<dbReference type="InterPro" id="IPR036236">
    <property type="entry name" value="Znf_C2H2_sf"/>
</dbReference>
<feature type="domain" description="C2H2-type" evidence="14">
    <location>
        <begin position="431"/>
        <end position="460"/>
    </location>
</feature>
<protein>
    <submittedName>
        <fullName evidence="15">GLIS family zinc finger 1</fullName>
    </submittedName>
</protein>
<dbReference type="GO" id="GO:0008270">
    <property type="term" value="F:zinc ion binding"/>
    <property type="evidence" value="ECO:0007669"/>
    <property type="project" value="UniProtKB-KW"/>
</dbReference>
<dbReference type="GO" id="GO:0005634">
    <property type="term" value="C:nucleus"/>
    <property type="evidence" value="ECO:0007669"/>
    <property type="project" value="UniProtKB-SubCell"/>
</dbReference>
<comment type="similarity">
    <text evidence="2">Belongs to the GLI C2H2-type zinc-finger protein family.</text>
</comment>
<evidence type="ECO:0000313" key="15">
    <source>
        <dbReference type="Ensembl" id="ENSVURP00010008473.1"/>
    </source>
</evidence>
<evidence type="ECO:0000256" key="1">
    <source>
        <dbReference type="ARBA" id="ARBA00004123"/>
    </source>
</evidence>
<dbReference type="GO" id="GO:0001228">
    <property type="term" value="F:DNA-binding transcription activator activity, RNA polymerase II-specific"/>
    <property type="evidence" value="ECO:0007669"/>
    <property type="project" value="Ensembl"/>
</dbReference>
<evidence type="ECO:0000256" key="7">
    <source>
        <dbReference type="ARBA" id="ARBA00022833"/>
    </source>
</evidence>
<keyword evidence="8" id="KW-0805">Transcription regulation</keyword>
<dbReference type="GO" id="GO:0010454">
    <property type="term" value="P:negative regulation of cell fate commitment"/>
    <property type="evidence" value="ECO:0007669"/>
    <property type="project" value="Ensembl"/>
</dbReference>
<keyword evidence="9" id="KW-0238">DNA-binding</keyword>
<dbReference type="InterPro" id="IPR013087">
    <property type="entry name" value="Znf_C2H2_type"/>
</dbReference>